<name>A0A4Y7QEF9_9AGAM</name>
<dbReference type="EMBL" id="ML170162">
    <property type="protein sequence ID" value="TDL26063.1"/>
    <property type="molecule type" value="Genomic_DNA"/>
</dbReference>
<dbReference type="VEuPathDB" id="FungiDB:BD410DRAFT_564245"/>
<gene>
    <name evidence="2" type="ORF">BD410DRAFT_564245</name>
</gene>
<feature type="region of interest" description="Disordered" evidence="1">
    <location>
        <begin position="1"/>
        <end position="22"/>
    </location>
</feature>
<protein>
    <submittedName>
        <fullName evidence="2">Uncharacterized protein</fullName>
    </submittedName>
</protein>
<evidence type="ECO:0000313" key="2">
    <source>
        <dbReference type="EMBL" id="TDL26063.1"/>
    </source>
</evidence>
<reference evidence="2 3" key="1">
    <citation type="submission" date="2018-06" db="EMBL/GenBank/DDBJ databases">
        <title>A transcriptomic atlas of mushroom development highlights an independent origin of complex multicellularity.</title>
        <authorList>
            <consortium name="DOE Joint Genome Institute"/>
            <person name="Krizsan K."/>
            <person name="Almasi E."/>
            <person name="Merenyi Z."/>
            <person name="Sahu N."/>
            <person name="Viragh M."/>
            <person name="Koszo T."/>
            <person name="Mondo S."/>
            <person name="Kiss B."/>
            <person name="Balint B."/>
            <person name="Kues U."/>
            <person name="Barry K."/>
            <person name="Hegedus J.C."/>
            <person name="Henrissat B."/>
            <person name="Johnson J."/>
            <person name="Lipzen A."/>
            <person name="Ohm R."/>
            <person name="Nagy I."/>
            <person name="Pangilinan J."/>
            <person name="Yan J."/>
            <person name="Xiong Y."/>
            <person name="Grigoriev I.V."/>
            <person name="Hibbett D.S."/>
            <person name="Nagy L.G."/>
        </authorList>
    </citation>
    <scope>NUCLEOTIDE SEQUENCE [LARGE SCALE GENOMIC DNA]</scope>
    <source>
        <strain evidence="2 3">SZMC22713</strain>
    </source>
</reference>
<sequence>MGHSIYSAGRDTHQDPASQRVSKCRTNKLLIQFTAPDQRTDELDVNSKQNSDGCRSLAAFKPPPPPSQHGIFDSVEIRNSIKDRFLLEDDRRLTFSIACSNLSPLRHVRQIVSLLSSAFVLMPPYYVPSIPQPYLTILRHIQLISSRSNVLQRQ</sequence>
<feature type="region of interest" description="Disordered" evidence="1">
    <location>
        <begin position="40"/>
        <end position="72"/>
    </location>
</feature>
<dbReference type="Proteomes" id="UP000294933">
    <property type="component" value="Unassembled WGS sequence"/>
</dbReference>
<proteinExistence type="predicted"/>
<keyword evidence="3" id="KW-1185">Reference proteome</keyword>
<evidence type="ECO:0000313" key="3">
    <source>
        <dbReference type="Proteomes" id="UP000294933"/>
    </source>
</evidence>
<organism evidence="2 3">
    <name type="scientific">Rickenella mellea</name>
    <dbReference type="NCBI Taxonomy" id="50990"/>
    <lineage>
        <taxon>Eukaryota</taxon>
        <taxon>Fungi</taxon>
        <taxon>Dikarya</taxon>
        <taxon>Basidiomycota</taxon>
        <taxon>Agaricomycotina</taxon>
        <taxon>Agaricomycetes</taxon>
        <taxon>Hymenochaetales</taxon>
        <taxon>Rickenellaceae</taxon>
        <taxon>Rickenella</taxon>
    </lineage>
</organism>
<dbReference type="AlphaFoldDB" id="A0A4Y7QEF9"/>
<evidence type="ECO:0000256" key="1">
    <source>
        <dbReference type="SAM" id="MobiDB-lite"/>
    </source>
</evidence>
<accession>A0A4Y7QEF9</accession>